<dbReference type="Gene3D" id="3.40.350.10">
    <property type="entry name" value="Creatinase/prolidase N-terminal domain"/>
    <property type="match status" value="2"/>
</dbReference>
<feature type="domain" description="Creatinase N-terminal" evidence="5">
    <location>
        <begin position="17"/>
        <end position="153"/>
    </location>
</feature>
<reference evidence="7" key="1">
    <citation type="submission" date="2020-10" db="EMBL/GenBank/DDBJ databases">
        <title>Paenihalocynthiibacter styelae gen. nov., sp. nov., isolated from stalked sea squirt Styela clava.</title>
        <authorList>
            <person name="Kim Y.-O."/>
            <person name="Yoon J.-H."/>
        </authorList>
    </citation>
    <scope>NUCLEOTIDE SEQUENCE</scope>
    <source>
        <strain evidence="7">MYP1-1</strain>
    </source>
</reference>
<evidence type="ECO:0000256" key="1">
    <source>
        <dbReference type="ARBA" id="ARBA00008766"/>
    </source>
</evidence>
<evidence type="ECO:0000256" key="3">
    <source>
        <dbReference type="ARBA" id="ARBA00022801"/>
    </source>
</evidence>
<evidence type="ECO:0000259" key="6">
    <source>
        <dbReference type="Pfam" id="PF16188"/>
    </source>
</evidence>
<comment type="caution">
    <text evidence="7">The sequence shown here is derived from an EMBL/GenBank/DDBJ whole genome shotgun (WGS) entry which is preliminary data.</text>
</comment>
<dbReference type="GO" id="GO:0046872">
    <property type="term" value="F:metal ion binding"/>
    <property type="evidence" value="ECO:0007669"/>
    <property type="project" value="UniProtKB-KW"/>
</dbReference>
<feature type="domain" description="Peptidase M24" evidence="4">
    <location>
        <begin position="316"/>
        <end position="528"/>
    </location>
</feature>
<keyword evidence="2" id="KW-0479">Metal-binding</keyword>
<dbReference type="RefSeq" id="WP_228848196.1">
    <property type="nucleotide sequence ID" value="NZ_JADCKQ010000004.1"/>
</dbReference>
<evidence type="ECO:0000313" key="7">
    <source>
        <dbReference type="EMBL" id="MBI1493352.1"/>
    </source>
</evidence>
<organism evidence="7 8">
    <name type="scientific">Halocynthiibacter styelae</name>
    <dbReference type="NCBI Taxonomy" id="2761955"/>
    <lineage>
        <taxon>Bacteria</taxon>
        <taxon>Pseudomonadati</taxon>
        <taxon>Pseudomonadota</taxon>
        <taxon>Alphaproteobacteria</taxon>
        <taxon>Rhodobacterales</taxon>
        <taxon>Paracoccaceae</taxon>
        <taxon>Halocynthiibacter</taxon>
    </lineage>
</organism>
<dbReference type="InterPro" id="IPR000994">
    <property type="entry name" value="Pept_M24"/>
</dbReference>
<dbReference type="GO" id="GO:0070006">
    <property type="term" value="F:metalloaminopeptidase activity"/>
    <property type="evidence" value="ECO:0007669"/>
    <property type="project" value="InterPro"/>
</dbReference>
<feature type="domain" description="Peptidase M24 C-terminal" evidence="6">
    <location>
        <begin position="541"/>
        <end position="600"/>
    </location>
</feature>
<sequence>MFQSYETRSEPQKGPARLKALRAQMVAEDLQGFMVPRADVHQGEYVAERDARLGWLTGFQGSAGFCVALENSAGVFIDGRYTVQVKSQVDLAHFTPVAWPKNQAGDWLNEHAPSGAVIGFDPWLHTVADVERTDALLSKTGRSLRPCQNLVDAIWEDQPEAPRVPAFVHPVEFAGESHAEKRARMAQVLRDAGEDHAVITLPDSICWLLNIRGHDVAHNPVVQSLLILHADGRVDLFIDPAKTADISDHLGADITCHPQDDFARALTQLTGTVRVDPVTAPFAVASILQAAGCEISRNPDPCILPKAIKNDTELAGMRAAHLRDGAAMAEFLCWLHEAAPKGGLSEVAAAQKLEGFRRATNALFDISFETISATGPHAPICHYRVTEDTNLPIEQGQLFLIDSGGQYKDGTTDITRTIAVGEVGMDEKQCFTRVLQGMIALSRARWPRGLSGRDLDPIARYPIWLAGHDFDHGTGHGVGAFLSVHEGPARISKVSDIPLEPGMILSNEPGYYREGAFGIRIENLVAVQTAGDLPGADARDMLDFETLAYTPIDRNLIVTEMLSGEEKAWLDAYHAKTFELLADAVSEATQNWLRQACAPL</sequence>
<dbReference type="InterPro" id="IPR032416">
    <property type="entry name" value="Peptidase_M24_C"/>
</dbReference>
<dbReference type="InterPro" id="IPR029149">
    <property type="entry name" value="Creatin/AminoP/Spt16_N"/>
</dbReference>
<dbReference type="EMBL" id="JADCKQ010000004">
    <property type="protein sequence ID" value="MBI1493352.1"/>
    <property type="molecule type" value="Genomic_DNA"/>
</dbReference>
<comment type="similarity">
    <text evidence="1">Belongs to the peptidase M24B family.</text>
</comment>
<dbReference type="InterPro" id="IPR036005">
    <property type="entry name" value="Creatinase/aminopeptidase-like"/>
</dbReference>
<dbReference type="PANTHER" id="PTHR43763:SF6">
    <property type="entry name" value="XAA-PRO AMINOPEPTIDASE 1"/>
    <property type="match status" value="1"/>
</dbReference>
<dbReference type="Pfam" id="PF16189">
    <property type="entry name" value="Creatinase_N_2"/>
    <property type="match status" value="1"/>
</dbReference>
<dbReference type="GO" id="GO:0005737">
    <property type="term" value="C:cytoplasm"/>
    <property type="evidence" value="ECO:0007669"/>
    <property type="project" value="UniProtKB-ARBA"/>
</dbReference>
<dbReference type="InterPro" id="IPR050422">
    <property type="entry name" value="X-Pro_aminopeptidase_P"/>
</dbReference>
<proteinExistence type="inferred from homology"/>
<dbReference type="CDD" id="cd01085">
    <property type="entry name" value="APP"/>
    <property type="match status" value="1"/>
</dbReference>
<name>A0A8J7LPV7_9RHOB</name>
<dbReference type="PANTHER" id="PTHR43763">
    <property type="entry name" value="XAA-PRO AMINOPEPTIDASE 1"/>
    <property type="match status" value="1"/>
</dbReference>
<keyword evidence="3" id="KW-0378">Hydrolase</keyword>
<dbReference type="SUPFAM" id="SSF55920">
    <property type="entry name" value="Creatinase/aminopeptidase"/>
    <property type="match status" value="1"/>
</dbReference>
<dbReference type="InterPro" id="IPR000587">
    <property type="entry name" value="Creatinase_N"/>
</dbReference>
<keyword evidence="7" id="KW-0645">Protease</keyword>
<protein>
    <submittedName>
        <fullName evidence="7">Aminopeptidase P family protein</fullName>
    </submittedName>
</protein>
<dbReference type="Pfam" id="PF16188">
    <property type="entry name" value="Peptidase_M24_C"/>
    <property type="match status" value="1"/>
</dbReference>
<keyword evidence="8" id="KW-1185">Reference proteome</keyword>
<dbReference type="AlphaFoldDB" id="A0A8J7LPV7"/>
<keyword evidence="7" id="KW-0031">Aminopeptidase</keyword>
<dbReference type="Gene3D" id="3.90.230.10">
    <property type="entry name" value="Creatinase/methionine aminopeptidase superfamily"/>
    <property type="match status" value="1"/>
</dbReference>
<gene>
    <name evidence="7" type="ORF">H1D41_06875</name>
</gene>
<evidence type="ECO:0000256" key="2">
    <source>
        <dbReference type="ARBA" id="ARBA00022723"/>
    </source>
</evidence>
<dbReference type="Pfam" id="PF01321">
    <property type="entry name" value="Creatinase_N"/>
    <property type="match status" value="1"/>
</dbReference>
<dbReference type="SUPFAM" id="SSF53092">
    <property type="entry name" value="Creatinase/prolidase N-terminal domain"/>
    <property type="match status" value="1"/>
</dbReference>
<evidence type="ECO:0000313" key="8">
    <source>
        <dbReference type="Proteomes" id="UP000640583"/>
    </source>
</evidence>
<evidence type="ECO:0000259" key="5">
    <source>
        <dbReference type="Pfam" id="PF01321"/>
    </source>
</evidence>
<evidence type="ECO:0000259" key="4">
    <source>
        <dbReference type="Pfam" id="PF00557"/>
    </source>
</evidence>
<accession>A0A8J7LPV7</accession>
<dbReference type="FunFam" id="3.90.230.10:FF:000009">
    <property type="entry name" value="xaa-Pro aminopeptidase 2"/>
    <property type="match status" value="1"/>
</dbReference>
<dbReference type="Proteomes" id="UP000640583">
    <property type="component" value="Unassembled WGS sequence"/>
</dbReference>
<dbReference type="InterPro" id="IPR033740">
    <property type="entry name" value="Pept_M24B"/>
</dbReference>
<dbReference type="Pfam" id="PF00557">
    <property type="entry name" value="Peptidase_M24"/>
    <property type="match status" value="1"/>
</dbReference>